<protein>
    <submittedName>
        <fullName evidence="1">Uncharacterized protein</fullName>
    </submittedName>
</protein>
<evidence type="ECO:0000313" key="2">
    <source>
        <dbReference type="Proteomes" id="UP000218334"/>
    </source>
</evidence>
<accession>A0A2H3AL48</accession>
<dbReference type="AlphaFoldDB" id="A0A2H3AL48"/>
<keyword evidence="2" id="KW-1185">Reference proteome</keyword>
<organism evidence="1 2">
    <name type="scientific">Armillaria solidipes</name>
    <dbReference type="NCBI Taxonomy" id="1076256"/>
    <lineage>
        <taxon>Eukaryota</taxon>
        <taxon>Fungi</taxon>
        <taxon>Dikarya</taxon>
        <taxon>Basidiomycota</taxon>
        <taxon>Agaricomycotina</taxon>
        <taxon>Agaricomycetes</taxon>
        <taxon>Agaricomycetidae</taxon>
        <taxon>Agaricales</taxon>
        <taxon>Marasmiineae</taxon>
        <taxon>Physalacriaceae</taxon>
        <taxon>Armillaria</taxon>
    </lineage>
</organism>
<evidence type="ECO:0000313" key="1">
    <source>
        <dbReference type="EMBL" id="PBK59591.1"/>
    </source>
</evidence>
<proteinExistence type="predicted"/>
<gene>
    <name evidence="1" type="ORF">ARMSODRAFT_899043</name>
</gene>
<dbReference type="EMBL" id="KZ293501">
    <property type="protein sequence ID" value="PBK59591.1"/>
    <property type="molecule type" value="Genomic_DNA"/>
</dbReference>
<sequence>SLVTWIAIHEEGIKDLFTYSDDDFLWEFATVKSFYKLYKELFPAKQAKLLCLWNHLEIPHTWPKQVSDRVLVIIGYNVNINEITATLSSKVKSDLISNL</sequence>
<feature type="non-terminal residue" evidence="1">
    <location>
        <position position="1"/>
    </location>
</feature>
<name>A0A2H3AL48_9AGAR</name>
<dbReference type="STRING" id="1076256.A0A2H3AL48"/>
<dbReference type="Proteomes" id="UP000218334">
    <property type="component" value="Unassembled WGS sequence"/>
</dbReference>
<reference evidence="2" key="1">
    <citation type="journal article" date="2017" name="Nat. Ecol. Evol.">
        <title>Genome expansion and lineage-specific genetic innovations in the forest pathogenic fungi Armillaria.</title>
        <authorList>
            <person name="Sipos G."/>
            <person name="Prasanna A.N."/>
            <person name="Walter M.C."/>
            <person name="O'Connor E."/>
            <person name="Balint B."/>
            <person name="Krizsan K."/>
            <person name="Kiss B."/>
            <person name="Hess J."/>
            <person name="Varga T."/>
            <person name="Slot J."/>
            <person name="Riley R."/>
            <person name="Boka B."/>
            <person name="Rigling D."/>
            <person name="Barry K."/>
            <person name="Lee J."/>
            <person name="Mihaltcheva S."/>
            <person name="LaButti K."/>
            <person name="Lipzen A."/>
            <person name="Waldron R."/>
            <person name="Moloney N.M."/>
            <person name="Sperisen C."/>
            <person name="Kredics L."/>
            <person name="Vagvoelgyi C."/>
            <person name="Patrignani A."/>
            <person name="Fitzpatrick D."/>
            <person name="Nagy I."/>
            <person name="Doyle S."/>
            <person name="Anderson J.B."/>
            <person name="Grigoriev I.V."/>
            <person name="Gueldener U."/>
            <person name="Muensterkoetter M."/>
            <person name="Nagy L.G."/>
        </authorList>
    </citation>
    <scope>NUCLEOTIDE SEQUENCE [LARGE SCALE GENOMIC DNA]</scope>
    <source>
        <strain evidence="2">28-4</strain>
    </source>
</reference>